<reference evidence="1 2" key="1">
    <citation type="journal article" date="2018" name="Nat. Genet.">
        <title>Extensive intraspecific gene order and gene structural variations between Mo17 and other maize genomes.</title>
        <authorList>
            <person name="Sun S."/>
            <person name="Zhou Y."/>
            <person name="Chen J."/>
            <person name="Shi J."/>
            <person name="Zhao H."/>
            <person name="Zhao H."/>
            <person name="Song W."/>
            <person name="Zhang M."/>
            <person name="Cui Y."/>
            <person name="Dong X."/>
            <person name="Liu H."/>
            <person name="Ma X."/>
            <person name="Jiao Y."/>
            <person name="Wang B."/>
            <person name="Wei X."/>
            <person name="Stein J.C."/>
            <person name="Glaubitz J.C."/>
            <person name="Lu F."/>
            <person name="Yu G."/>
            <person name="Liang C."/>
            <person name="Fengler K."/>
            <person name="Li B."/>
            <person name="Rafalski A."/>
            <person name="Schnable P.S."/>
            <person name="Ware D.H."/>
            <person name="Buckler E.S."/>
            <person name="Lai J."/>
        </authorList>
    </citation>
    <scope>NUCLEOTIDE SEQUENCE [LARGE SCALE GENOMIC DNA]</scope>
    <source>
        <strain evidence="2">cv. Missouri 17</strain>
        <tissue evidence="1">Seedling</tissue>
    </source>
</reference>
<protein>
    <submittedName>
        <fullName evidence="1">Uncharacterized protein</fullName>
    </submittedName>
</protein>
<dbReference type="AlphaFoldDB" id="A0A3L6FYE9"/>
<dbReference type="EMBL" id="NCVQ01000003">
    <property type="protein sequence ID" value="PWZ39796.1"/>
    <property type="molecule type" value="Genomic_DNA"/>
</dbReference>
<accession>A0A3L6FYE9</accession>
<evidence type="ECO:0000313" key="2">
    <source>
        <dbReference type="Proteomes" id="UP000251960"/>
    </source>
</evidence>
<evidence type="ECO:0000313" key="1">
    <source>
        <dbReference type="EMBL" id="PWZ39796.1"/>
    </source>
</evidence>
<comment type="caution">
    <text evidence="1">The sequence shown here is derived from an EMBL/GenBank/DDBJ whole genome shotgun (WGS) entry which is preliminary data.</text>
</comment>
<sequence length="36" mass="4289">MSSRLVLIFDKVIDFSSFPYIEYWYPFGSFSSMTNI</sequence>
<name>A0A3L6FYE9_MAIZE</name>
<organism evidence="1 2">
    <name type="scientific">Zea mays</name>
    <name type="common">Maize</name>
    <dbReference type="NCBI Taxonomy" id="4577"/>
    <lineage>
        <taxon>Eukaryota</taxon>
        <taxon>Viridiplantae</taxon>
        <taxon>Streptophyta</taxon>
        <taxon>Embryophyta</taxon>
        <taxon>Tracheophyta</taxon>
        <taxon>Spermatophyta</taxon>
        <taxon>Magnoliopsida</taxon>
        <taxon>Liliopsida</taxon>
        <taxon>Poales</taxon>
        <taxon>Poaceae</taxon>
        <taxon>PACMAD clade</taxon>
        <taxon>Panicoideae</taxon>
        <taxon>Andropogonodae</taxon>
        <taxon>Andropogoneae</taxon>
        <taxon>Tripsacinae</taxon>
        <taxon>Zea</taxon>
    </lineage>
</organism>
<gene>
    <name evidence="1" type="ORF">Zm00014a_042462</name>
</gene>
<dbReference type="Proteomes" id="UP000251960">
    <property type="component" value="Chromosome 2"/>
</dbReference>
<proteinExistence type="predicted"/>